<dbReference type="PROSITE" id="PS50850">
    <property type="entry name" value="MFS"/>
    <property type="match status" value="1"/>
</dbReference>
<dbReference type="InterPro" id="IPR011701">
    <property type="entry name" value="MFS"/>
</dbReference>
<dbReference type="InterPro" id="IPR036259">
    <property type="entry name" value="MFS_trans_sf"/>
</dbReference>
<dbReference type="FunFam" id="1.20.1250.20:FF:000034">
    <property type="entry name" value="MFS general substrate transporter"/>
    <property type="match status" value="1"/>
</dbReference>
<dbReference type="Pfam" id="PF07690">
    <property type="entry name" value="MFS_1"/>
    <property type="match status" value="1"/>
</dbReference>
<gene>
    <name evidence="9" type="ORF">BN7_931</name>
</gene>
<reference evidence="9 10" key="1">
    <citation type="journal article" date="2012" name="Eukaryot. Cell">
        <title>Draft genome sequence of Wickerhamomyces ciferrii NRRL Y-1031 F-60-10.</title>
        <authorList>
            <person name="Schneider J."/>
            <person name="Andrea H."/>
            <person name="Blom J."/>
            <person name="Jaenicke S."/>
            <person name="Ruckert C."/>
            <person name="Schorsch C."/>
            <person name="Szczepanowski R."/>
            <person name="Farwick M."/>
            <person name="Goesmann A."/>
            <person name="Puhler A."/>
            <person name="Schaffer S."/>
            <person name="Tauch A."/>
            <person name="Kohler T."/>
            <person name="Brinkrolf K."/>
        </authorList>
    </citation>
    <scope>NUCLEOTIDE SEQUENCE [LARGE SCALE GENOMIC DNA]</scope>
    <source>
        <strain evidence="10">ATCC 14091 / BCRC 22168 / CBS 111 / JCM 3599 / NBRC 0793 / NRRL Y-1031 F-60-10</strain>
    </source>
</reference>
<feature type="transmembrane region" description="Helical" evidence="7">
    <location>
        <begin position="367"/>
        <end position="386"/>
    </location>
</feature>
<name>K0K933_WICCF</name>
<keyword evidence="2" id="KW-0813">Transport</keyword>
<protein>
    <submittedName>
        <fullName evidence="9">Membrane protein</fullName>
    </submittedName>
</protein>
<comment type="caution">
    <text evidence="9">The sequence shown here is derived from an EMBL/GenBank/DDBJ whole genome shotgun (WGS) entry which is preliminary data.</text>
</comment>
<dbReference type="PANTHER" id="PTHR43791">
    <property type="entry name" value="PERMEASE-RELATED"/>
    <property type="match status" value="1"/>
</dbReference>
<feature type="transmembrane region" description="Helical" evidence="7">
    <location>
        <begin position="301"/>
        <end position="323"/>
    </location>
</feature>
<dbReference type="PANTHER" id="PTHR43791:SF18">
    <property type="entry name" value="NICOTINIC ACID TRANSPORTER TNA1, PUTATIVE (AFU_ORTHOLOGUE AFUA_3G03820)-RELATED"/>
    <property type="match status" value="1"/>
</dbReference>
<evidence type="ECO:0000256" key="4">
    <source>
        <dbReference type="ARBA" id="ARBA00022989"/>
    </source>
</evidence>
<dbReference type="SUPFAM" id="SSF103473">
    <property type="entry name" value="MFS general substrate transporter"/>
    <property type="match status" value="1"/>
</dbReference>
<evidence type="ECO:0000256" key="7">
    <source>
        <dbReference type="SAM" id="Phobius"/>
    </source>
</evidence>
<dbReference type="Gene3D" id="1.20.1250.20">
    <property type="entry name" value="MFS general substrate transporter like domains"/>
    <property type="match status" value="2"/>
</dbReference>
<dbReference type="AlphaFoldDB" id="K0K933"/>
<feature type="transmembrane region" description="Helical" evidence="7">
    <location>
        <begin position="184"/>
        <end position="203"/>
    </location>
</feature>
<dbReference type="Proteomes" id="UP000009328">
    <property type="component" value="Unassembled WGS sequence"/>
</dbReference>
<dbReference type="HOGENOM" id="CLU_001265_0_1_1"/>
<feature type="transmembrane region" description="Helical" evidence="7">
    <location>
        <begin position="121"/>
        <end position="140"/>
    </location>
</feature>
<feature type="transmembrane region" description="Helical" evidence="7">
    <location>
        <begin position="430"/>
        <end position="450"/>
    </location>
</feature>
<dbReference type="eggNOG" id="KOG2533">
    <property type="taxonomic scope" value="Eukaryota"/>
</dbReference>
<dbReference type="InterPro" id="IPR020846">
    <property type="entry name" value="MFS_dom"/>
</dbReference>
<comment type="subcellular location">
    <subcellularLocation>
        <location evidence="1">Membrane</location>
        <topology evidence="1">Multi-pass membrane protein</topology>
    </subcellularLocation>
</comment>
<dbReference type="STRING" id="1206466.K0K933"/>
<keyword evidence="4 7" id="KW-1133">Transmembrane helix</keyword>
<sequence>MSKIIYDDKPDDQFIENINTNDNTSTTSQSETSPNDEDFSDINEAKLLRKLDIRLLPIVSFLYLLAYLDRGNIGNAKIEGLPESLNLTPERYNLCLTIFFITYALFEVPSNMLMKKIGRPSIFLGSIMVAWGIVMTMMGVVQGFSGLFVTRLLLGLFEAGLYPTLAYLMSMWYCKGEMQYRQAILHGSASAAGAFSGLLAFAIAKMDGVGGYEGWRWIFILEGLLTVIVAVASFFLMYDFPETANFLTERERSFVIHRLKYDSNKSKTPLKSSRFPPDFGNFTEDDDINLKQALKAALKEWILYVHVLLYYGIITPTYGFALFLPSVVKELGYSSSHAQLMTVPIYITASIISIVVAWFSDKAGLRSPFIAGSLGLVVLGYTLALIGNEIDYPNLVYGGVYVAGIGVYSGFPGLVSWVASSLMNSRKRAIGMALHLGIGNFGGSFSSNFYKPNKYSMGHALEIGFAVMGLLACAFIATYYKYQNKKKQRDLDLGKFDHYSDKQLYQMGNNSPFYKYTL</sequence>
<feature type="transmembrane region" description="Helical" evidence="7">
    <location>
        <begin position="343"/>
        <end position="360"/>
    </location>
</feature>
<accession>K0K933</accession>
<feature type="region of interest" description="Disordered" evidence="6">
    <location>
        <begin position="17"/>
        <end position="38"/>
    </location>
</feature>
<organism evidence="9 10">
    <name type="scientific">Wickerhamomyces ciferrii (strain ATCC 14091 / BCRC 22168 / CBS 111 / JCM 3599 / NBRC 0793 / NRRL Y-1031 F-60-10)</name>
    <name type="common">Yeast</name>
    <name type="synonym">Pichia ciferrii</name>
    <dbReference type="NCBI Taxonomy" id="1206466"/>
    <lineage>
        <taxon>Eukaryota</taxon>
        <taxon>Fungi</taxon>
        <taxon>Dikarya</taxon>
        <taxon>Ascomycota</taxon>
        <taxon>Saccharomycotina</taxon>
        <taxon>Saccharomycetes</taxon>
        <taxon>Phaffomycetales</taxon>
        <taxon>Wickerhamomycetaceae</taxon>
        <taxon>Wickerhamomyces</taxon>
    </lineage>
</organism>
<evidence type="ECO:0000256" key="5">
    <source>
        <dbReference type="ARBA" id="ARBA00023136"/>
    </source>
</evidence>
<feature type="transmembrane region" description="Helical" evidence="7">
    <location>
        <begin position="215"/>
        <end position="238"/>
    </location>
</feature>
<feature type="compositionally biased region" description="Low complexity" evidence="6">
    <location>
        <begin position="17"/>
        <end position="33"/>
    </location>
</feature>
<feature type="transmembrane region" description="Helical" evidence="7">
    <location>
        <begin position="152"/>
        <end position="172"/>
    </location>
</feature>
<evidence type="ECO:0000313" key="9">
    <source>
        <dbReference type="EMBL" id="CCH41390.1"/>
    </source>
</evidence>
<dbReference type="GO" id="GO:0022857">
    <property type="term" value="F:transmembrane transporter activity"/>
    <property type="evidence" value="ECO:0007669"/>
    <property type="project" value="InterPro"/>
</dbReference>
<keyword evidence="5 7" id="KW-0472">Membrane</keyword>
<evidence type="ECO:0000256" key="6">
    <source>
        <dbReference type="SAM" id="MobiDB-lite"/>
    </source>
</evidence>
<dbReference type="FunFam" id="1.20.1250.20:FF:000013">
    <property type="entry name" value="MFS general substrate transporter"/>
    <property type="match status" value="1"/>
</dbReference>
<evidence type="ECO:0000256" key="1">
    <source>
        <dbReference type="ARBA" id="ARBA00004141"/>
    </source>
</evidence>
<evidence type="ECO:0000259" key="8">
    <source>
        <dbReference type="PROSITE" id="PS50850"/>
    </source>
</evidence>
<proteinExistence type="predicted"/>
<keyword evidence="10" id="KW-1185">Reference proteome</keyword>
<evidence type="ECO:0000256" key="2">
    <source>
        <dbReference type="ARBA" id="ARBA00022448"/>
    </source>
</evidence>
<dbReference type="EMBL" id="CAIF01000020">
    <property type="protein sequence ID" value="CCH41390.1"/>
    <property type="molecule type" value="Genomic_DNA"/>
</dbReference>
<keyword evidence="3 7" id="KW-0812">Transmembrane</keyword>
<dbReference type="GO" id="GO:0016020">
    <property type="term" value="C:membrane"/>
    <property type="evidence" value="ECO:0007669"/>
    <property type="project" value="UniProtKB-SubCell"/>
</dbReference>
<feature type="domain" description="Major facilitator superfamily (MFS) profile" evidence="8">
    <location>
        <begin position="55"/>
        <end position="487"/>
    </location>
</feature>
<evidence type="ECO:0000313" key="10">
    <source>
        <dbReference type="Proteomes" id="UP000009328"/>
    </source>
</evidence>
<feature type="transmembrane region" description="Helical" evidence="7">
    <location>
        <begin position="456"/>
        <end position="480"/>
    </location>
</feature>
<evidence type="ECO:0000256" key="3">
    <source>
        <dbReference type="ARBA" id="ARBA00022692"/>
    </source>
</evidence>
<feature type="transmembrane region" description="Helical" evidence="7">
    <location>
        <begin position="398"/>
        <end position="418"/>
    </location>
</feature>
<dbReference type="InParanoid" id="K0K933"/>